<feature type="binding site" evidence="16">
    <location>
        <position position="179"/>
    </location>
    <ligand>
        <name>thiamine diphosphate</name>
        <dbReference type="ChEBI" id="CHEBI:58937"/>
    </ligand>
</feature>
<evidence type="ECO:0000256" key="8">
    <source>
        <dbReference type="ARBA" id="ARBA00022723"/>
    </source>
</evidence>
<comment type="cofactor">
    <cofactor evidence="1">
        <name>Ca(2+)</name>
        <dbReference type="ChEBI" id="CHEBI:29108"/>
    </cofactor>
</comment>
<reference evidence="21" key="1">
    <citation type="submission" date="2013-12" db="EMBL/GenBank/DDBJ databases">
        <authorList>
            <person name="Linke B."/>
        </authorList>
    </citation>
    <scope>NUCLEOTIDE SEQUENCE [LARGE SCALE GENOMIC DNA]</scope>
    <source>
        <strain evidence="21">CRIB-18</strain>
    </source>
</reference>
<comment type="subunit">
    <text evidence="5 19">Homodimer.</text>
</comment>
<keyword evidence="9 19" id="KW-0106">Calcium</keyword>
<dbReference type="PANTHER" id="PTHR43522:SF2">
    <property type="entry name" value="TRANSKETOLASE 1-RELATED"/>
    <property type="match status" value="1"/>
</dbReference>
<evidence type="ECO:0000256" key="5">
    <source>
        <dbReference type="ARBA" id="ARBA00011738"/>
    </source>
</evidence>
<evidence type="ECO:0000256" key="17">
    <source>
        <dbReference type="PIRSR" id="PIRSR605478-4"/>
    </source>
</evidence>
<dbReference type="Proteomes" id="UP000031552">
    <property type="component" value="Unassembled WGS sequence"/>
</dbReference>
<evidence type="ECO:0000256" key="19">
    <source>
        <dbReference type="RuleBase" id="RU004996"/>
    </source>
</evidence>
<evidence type="ECO:0000256" key="10">
    <source>
        <dbReference type="ARBA" id="ARBA00022842"/>
    </source>
</evidence>
<dbReference type="Pfam" id="PF02779">
    <property type="entry name" value="Transket_pyr"/>
    <property type="match status" value="1"/>
</dbReference>
<keyword evidence="22" id="KW-1185">Reference proteome</keyword>
<dbReference type="GO" id="GO:0004802">
    <property type="term" value="F:transketolase activity"/>
    <property type="evidence" value="ECO:0007669"/>
    <property type="project" value="UniProtKB-UniRule"/>
</dbReference>
<reference evidence="21" key="2">
    <citation type="submission" date="2014-09" db="EMBL/GenBank/DDBJ databases">
        <title>Criblamydia sequanensis harbors a mega-plasmid encoding arsenite resistance.</title>
        <authorList>
            <person name="Bertelli C."/>
            <person name="Goesmann A."/>
            <person name="Greub G."/>
        </authorList>
    </citation>
    <scope>NUCLEOTIDE SEQUENCE [LARGE SCALE GENOMIC DNA]</scope>
    <source>
        <strain evidence="21">CRIB-18</strain>
    </source>
</reference>
<feature type="binding site" evidence="15">
    <location>
        <position position="403"/>
    </location>
    <ligand>
        <name>substrate</name>
    </ligand>
</feature>
<evidence type="ECO:0000256" key="11">
    <source>
        <dbReference type="ARBA" id="ARBA00023052"/>
    </source>
</evidence>
<gene>
    <name evidence="21" type="primary">tkt</name>
    <name evidence="21" type="ORF">CSEC_0037</name>
</gene>
<dbReference type="Gene3D" id="3.40.50.970">
    <property type="match status" value="2"/>
</dbReference>
<evidence type="ECO:0000256" key="1">
    <source>
        <dbReference type="ARBA" id="ARBA00001913"/>
    </source>
</evidence>
<feature type="domain" description="Transketolase-like pyrimidine-binding" evidence="20">
    <location>
        <begin position="373"/>
        <end position="543"/>
    </location>
</feature>
<dbReference type="PROSITE" id="PS00802">
    <property type="entry name" value="TRANSKETOLASE_2"/>
    <property type="match status" value="1"/>
</dbReference>
<evidence type="ECO:0000256" key="14">
    <source>
        <dbReference type="PIRSR" id="PIRSR605478-1"/>
    </source>
</evidence>
<dbReference type="GO" id="GO:0046872">
    <property type="term" value="F:metal ion binding"/>
    <property type="evidence" value="ECO:0007669"/>
    <property type="project" value="UniProtKB-KW"/>
</dbReference>
<evidence type="ECO:0000256" key="12">
    <source>
        <dbReference type="ARBA" id="ARBA00049473"/>
    </source>
</evidence>
<dbReference type="FunFam" id="3.40.50.970:FF:000004">
    <property type="entry name" value="Transketolase"/>
    <property type="match status" value="1"/>
</dbReference>
<feature type="binding site" evidence="16">
    <location>
        <position position="456"/>
    </location>
    <ligand>
        <name>thiamine diphosphate</name>
        <dbReference type="ChEBI" id="CHEBI:58937"/>
    </ligand>
</feature>
<dbReference type="InterPro" id="IPR005474">
    <property type="entry name" value="Transketolase_N"/>
</dbReference>
<comment type="function">
    <text evidence="19">Catalyzes the transfer of a two-carbon ketol group from a ketose donor to an aldose acceptor, via a covalent intermediate with the cofactor thiamine pyrophosphate.</text>
</comment>
<evidence type="ECO:0000256" key="7">
    <source>
        <dbReference type="ARBA" id="ARBA00022679"/>
    </source>
</evidence>
<dbReference type="CDD" id="cd07033">
    <property type="entry name" value="TPP_PYR_DXS_TK_like"/>
    <property type="match status" value="1"/>
</dbReference>
<dbReference type="NCBIfam" id="TIGR00232">
    <property type="entry name" value="tktlase_bact"/>
    <property type="match status" value="1"/>
</dbReference>
<comment type="similarity">
    <text evidence="4 19">Belongs to the transketolase family.</text>
</comment>
<accession>A0A090CXV2</accession>
<dbReference type="OrthoDB" id="8732661at2"/>
<keyword evidence="10 17" id="KW-0460">Magnesium</keyword>
<feature type="binding site" evidence="15">
    <location>
        <position position="492"/>
    </location>
    <ligand>
        <name>substrate</name>
    </ligand>
</feature>
<comment type="catalytic activity">
    <reaction evidence="12 19">
        <text>D-sedoheptulose 7-phosphate + D-glyceraldehyde 3-phosphate = aldehydo-D-ribose 5-phosphate + D-xylulose 5-phosphate</text>
        <dbReference type="Rhea" id="RHEA:10508"/>
        <dbReference type="ChEBI" id="CHEBI:57483"/>
        <dbReference type="ChEBI" id="CHEBI:57737"/>
        <dbReference type="ChEBI" id="CHEBI:58273"/>
        <dbReference type="ChEBI" id="CHEBI:59776"/>
        <dbReference type="EC" id="2.2.1.1"/>
    </reaction>
</comment>
<comment type="cofactor">
    <cofactor evidence="17">
        <name>Mg(2+)</name>
        <dbReference type="ChEBI" id="CHEBI:18420"/>
    </cofactor>
    <text evidence="17">Binds 1 Mg(2+) ion per subunit. Can also utilize other divalent metal cations, such as Ca(2+), Mn(2+) and Co(2+).</text>
</comment>
<dbReference type="EC" id="2.2.1.1" evidence="6 13"/>
<dbReference type="Pfam" id="PF00456">
    <property type="entry name" value="Transketolase_N"/>
    <property type="match status" value="1"/>
</dbReference>
<dbReference type="InterPro" id="IPR029061">
    <property type="entry name" value="THDP-binding"/>
</dbReference>
<evidence type="ECO:0000256" key="6">
    <source>
        <dbReference type="ARBA" id="ARBA00013152"/>
    </source>
</evidence>
<dbReference type="InterPro" id="IPR005475">
    <property type="entry name" value="Transketolase-like_Pyr-bd"/>
</dbReference>
<evidence type="ECO:0000256" key="9">
    <source>
        <dbReference type="ARBA" id="ARBA00022837"/>
    </source>
</evidence>
<dbReference type="InterPro" id="IPR033247">
    <property type="entry name" value="Transketolase_fam"/>
</dbReference>
<dbReference type="FunFam" id="3.40.50.920:FF:000003">
    <property type="entry name" value="Transketolase"/>
    <property type="match status" value="1"/>
</dbReference>
<dbReference type="AlphaFoldDB" id="A0A090CXV2"/>
<dbReference type="InterPro" id="IPR049557">
    <property type="entry name" value="Transketolase_CS"/>
</dbReference>
<evidence type="ECO:0000256" key="3">
    <source>
        <dbReference type="ARBA" id="ARBA00001941"/>
    </source>
</evidence>
<evidence type="ECO:0000256" key="13">
    <source>
        <dbReference type="NCBIfam" id="TIGR00232"/>
    </source>
</evidence>
<evidence type="ECO:0000259" key="20">
    <source>
        <dbReference type="SMART" id="SM00861"/>
    </source>
</evidence>
<evidence type="ECO:0000256" key="4">
    <source>
        <dbReference type="ARBA" id="ARBA00007131"/>
    </source>
</evidence>
<protein>
    <recommendedName>
        <fullName evidence="6 13">Transketolase</fullName>
        <ecNumber evidence="6 13">2.2.1.1</ecNumber>
    </recommendedName>
</protein>
<comment type="cofactor">
    <cofactor evidence="19">
        <name>Mg(2+)</name>
        <dbReference type="ChEBI" id="CHEBI:18420"/>
    </cofactor>
    <cofactor evidence="19">
        <name>Ca(2+)</name>
        <dbReference type="ChEBI" id="CHEBI:29108"/>
    </cofactor>
    <cofactor evidence="19">
        <name>Mn(2+)</name>
        <dbReference type="ChEBI" id="CHEBI:29035"/>
    </cofactor>
    <cofactor evidence="19">
        <name>Co(2+)</name>
        <dbReference type="ChEBI" id="CHEBI:48828"/>
    </cofactor>
    <text evidence="19">Binds 1 Mg(2+) ion per subunit. Can also utilize other divalent metal cations, such as Ca(2+), Mn(2+) and Co(2+).</text>
</comment>
<feature type="active site" description="Proton donor" evidence="14">
    <location>
        <position position="430"/>
    </location>
</feature>
<organism evidence="21 22">
    <name type="scientific">Candidatus Criblamydia sequanensis CRIB-18</name>
    <dbReference type="NCBI Taxonomy" id="1437425"/>
    <lineage>
        <taxon>Bacteria</taxon>
        <taxon>Pseudomonadati</taxon>
        <taxon>Chlamydiota</taxon>
        <taxon>Chlamydiia</taxon>
        <taxon>Parachlamydiales</taxon>
        <taxon>Candidatus Criblamydiaceae</taxon>
        <taxon>Candidatus Criblamydia</taxon>
    </lineage>
</organism>
<dbReference type="SUPFAM" id="SSF52518">
    <property type="entry name" value="Thiamin diphosphate-binding fold (THDP-binding)"/>
    <property type="match status" value="2"/>
</dbReference>
<dbReference type="Gene3D" id="3.40.50.920">
    <property type="match status" value="1"/>
</dbReference>
<proteinExistence type="inferred from homology"/>
<dbReference type="FunFam" id="3.40.50.970:FF:000045">
    <property type="entry name" value="Transketolase"/>
    <property type="match status" value="1"/>
</dbReference>
<comment type="caution">
    <text evidence="21">The sequence shown here is derived from an EMBL/GenBank/DDBJ whole genome shotgun (WGS) entry which is preliminary data.</text>
</comment>
<dbReference type="InterPro" id="IPR009014">
    <property type="entry name" value="Transketo_C/PFOR_II"/>
</dbReference>
<keyword evidence="11 16" id="KW-0786">Thiamine pyrophosphate</keyword>
<feature type="binding site" evidence="17">
    <location>
        <position position="208"/>
    </location>
    <ligand>
        <name>Mg(2+)</name>
        <dbReference type="ChEBI" id="CHEBI:18420"/>
    </ligand>
</feature>
<dbReference type="SUPFAM" id="SSF52922">
    <property type="entry name" value="TK C-terminal domain-like"/>
    <property type="match status" value="1"/>
</dbReference>
<evidence type="ECO:0000256" key="18">
    <source>
        <dbReference type="PIRSR" id="PIRSR605478-5"/>
    </source>
</evidence>
<feature type="binding site" evidence="15">
    <location>
        <position position="480"/>
    </location>
    <ligand>
        <name>substrate</name>
    </ligand>
</feature>
<feature type="binding site" evidence="16">
    <location>
        <position position="89"/>
    </location>
    <ligand>
        <name>thiamine diphosphate</name>
        <dbReference type="ChEBI" id="CHEBI:58937"/>
    </ligand>
</feature>
<dbReference type="InterPro" id="IPR020826">
    <property type="entry name" value="Transketolase_BS"/>
</dbReference>
<feature type="site" description="Important for catalytic activity" evidence="18">
    <location>
        <position position="49"/>
    </location>
</feature>
<comment type="cofactor">
    <cofactor evidence="16">
        <name>thiamine diphosphate</name>
        <dbReference type="ChEBI" id="CHEBI:58937"/>
    </cofactor>
    <text evidence="16">Binds 1 thiamine pyrophosphate per subunit. During the reaction, the substrate forms a covalent intermediate with the cofactor.</text>
</comment>
<dbReference type="RefSeq" id="WP_079977911.1">
    <property type="nucleotide sequence ID" value="NZ_CCEJ010000001.1"/>
</dbReference>
<feature type="binding site" evidence="15">
    <location>
        <position position="376"/>
    </location>
    <ligand>
        <name>substrate</name>
    </ligand>
</feature>
<feature type="binding site" evidence="15">
    <location>
        <position position="283"/>
    </location>
    <ligand>
        <name>substrate</name>
    </ligand>
</feature>
<feature type="binding site" evidence="15">
    <location>
        <position position="488"/>
    </location>
    <ligand>
        <name>substrate</name>
    </ligand>
</feature>
<comment type="cofactor">
    <cofactor evidence="3">
        <name>Co(2+)</name>
        <dbReference type="ChEBI" id="CHEBI:48828"/>
    </cofactor>
</comment>
<dbReference type="InterPro" id="IPR055152">
    <property type="entry name" value="Transketolase-like_C_2"/>
</dbReference>
<feature type="binding site" evidence="15">
    <location>
        <position position="49"/>
    </location>
    <ligand>
        <name>substrate</name>
    </ligand>
</feature>
<evidence type="ECO:0000313" key="22">
    <source>
        <dbReference type="Proteomes" id="UP000031552"/>
    </source>
</evidence>
<dbReference type="STRING" id="1437425.CSEC_0037"/>
<dbReference type="GO" id="GO:0005829">
    <property type="term" value="C:cytosol"/>
    <property type="evidence" value="ECO:0007669"/>
    <property type="project" value="TreeGrafter"/>
</dbReference>
<feature type="binding site" evidence="16">
    <location>
        <position position="283"/>
    </location>
    <ligand>
        <name>thiamine diphosphate</name>
        <dbReference type="ChEBI" id="CHEBI:58937"/>
    </ligand>
</feature>
<evidence type="ECO:0000313" key="21">
    <source>
        <dbReference type="EMBL" id="CDR32881.1"/>
    </source>
</evidence>
<keyword evidence="7 19" id="KW-0808">Transferase</keyword>
<dbReference type="EMBL" id="CCEJ010000001">
    <property type="protein sequence ID" value="CDR32881.1"/>
    <property type="molecule type" value="Genomic_DNA"/>
</dbReference>
<feature type="binding site" evidence="17">
    <location>
        <position position="178"/>
    </location>
    <ligand>
        <name>Mg(2+)</name>
        <dbReference type="ChEBI" id="CHEBI:18420"/>
    </ligand>
</feature>
<feature type="binding site" evidence="16">
    <location>
        <position position="208"/>
    </location>
    <ligand>
        <name>thiamine diphosphate</name>
        <dbReference type="ChEBI" id="CHEBI:58937"/>
    </ligand>
</feature>
<dbReference type="PROSITE" id="PS00801">
    <property type="entry name" value="TRANSKETOLASE_1"/>
    <property type="match status" value="1"/>
</dbReference>
<evidence type="ECO:0000256" key="16">
    <source>
        <dbReference type="PIRSR" id="PIRSR605478-3"/>
    </source>
</evidence>
<sequence length="679" mass="75145">MTSLNFEEKNKNEAEKKALSSDLKKTLADIAASIRILSMDAVQKANSGHPGLPLGCAEIGAYLFGMVLKHNPKNSSWANRDRFVLSAGHGSMWLYSLLFLSGFNLSLEDIKNFRQLHSKTPGHPEYGDTDGVETTTGPLGQGIGNAVGQALGIKLLENKFNKDSYKIFDAKVYCLMGDGDMMEGVSSEVSSFSGNLQINNLVAIYDANKVCLDGPISESFSDNVKERYESYGWKVYEINGHDFDEIHSVFTLINKGQDRPVLIIAHTIIGKGSPNKAGTSKVHGSPLGAEELKLTKEALGLPLESFYVYPSALEFFKNKLKDEEKLEKNWNDQFKKWSEAFPDLYDEYKKMKERFIPENLENELKALPIKSPIAGRNASHAVIQELAKVMPELYGGSADLSVSDMTMITAYPVVSRGSFKGRNIKYGVREFGMATIASGLTETGMILPFIGTFLTFSDYMRNAIRLASLMKLRVIYHFTHDSIFLGEDGPTHQPIEHYAALRAIPNLHFIRPADANEVKMAWMAALKYHGPTAFSLSRQNLPTLSETDVPYNEGMGRGAYILKKEKKKADFTLIATGSEVELALKVSEELEKMGKGVRVISMPCTQIFDSQDTAYKNSLLGGDIGKRVSIEAGVDLGWHKYIGIDGTAICMKSYGLSAPYEKLAEEFGFTVPSILKRIL</sequence>
<feature type="binding site" evidence="16">
    <location>
        <begin position="137"/>
        <end position="139"/>
    </location>
    <ligand>
        <name>thiamine diphosphate</name>
        <dbReference type="ChEBI" id="CHEBI:58937"/>
    </ligand>
</feature>
<evidence type="ECO:0000256" key="15">
    <source>
        <dbReference type="PIRSR" id="PIRSR605478-2"/>
    </source>
</evidence>
<dbReference type="CDD" id="cd02012">
    <property type="entry name" value="TPP_TK"/>
    <property type="match status" value="1"/>
</dbReference>
<keyword evidence="8 17" id="KW-0479">Metal-binding</keyword>
<feature type="site" description="Important for catalytic activity" evidence="18">
    <location>
        <position position="283"/>
    </location>
</feature>
<feature type="binding site" evidence="17">
    <location>
        <position position="210"/>
    </location>
    <ligand>
        <name>Mg(2+)</name>
        <dbReference type="ChEBI" id="CHEBI:18420"/>
    </ligand>
</feature>
<dbReference type="SMART" id="SM00861">
    <property type="entry name" value="Transket_pyr"/>
    <property type="match status" value="1"/>
</dbReference>
<name>A0A090CXV2_9BACT</name>
<dbReference type="Pfam" id="PF22613">
    <property type="entry name" value="Transketolase_C_1"/>
    <property type="match status" value="1"/>
</dbReference>
<dbReference type="GO" id="GO:0006098">
    <property type="term" value="P:pentose-phosphate shunt"/>
    <property type="evidence" value="ECO:0007669"/>
    <property type="project" value="TreeGrafter"/>
</dbReference>
<dbReference type="InterPro" id="IPR005478">
    <property type="entry name" value="Transketolase_bac-like"/>
</dbReference>
<dbReference type="PANTHER" id="PTHR43522">
    <property type="entry name" value="TRANSKETOLASE"/>
    <property type="match status" value="1"/>
</dbReference>
<dbReference type="eggNOG" id="COG0021">
    <property type="taxonomic scope" value="Bacteria"/>
</dbReference>
<evidence type="ECO:0000256" key="2">
    <source>
        <dbReference type="ARBA" id="ARBA00001936"/>
    </source>
</evidence>
<feature type="binding site" evidence="15">
    <location>
        <position position="538"/>
    </location>
    <ligand>
        <name>substrate</name>
    </ligand>
</feature>
<comment type="cofactor">
    <cofactor evidence="2">
        <name>Mn(2+)</name>
        <dbReference type="ChEBI" id="CHEBI:29035"/>
    </cofactor>
</comment>